<feature type="domain" description="Histidine kinase" evidence="11">
    <location>
        <begin position="561"/>
        <end position="752"/>
    </location>
</feature>
<keyword evidence="9" id="KW-1133">Transmembrane helix</keyword>
<evidence type="ECO:0000256" key="7">
    <source>
        <dbReference type="ARBA" id="ARBA00022840"/>
    </source>
</evidence>
<dbReference type="SMART" id="SM00387">
    <property type="entry name" value="HATPase_c"/>
    <property type="match status" value="1"/>
</dbReference>
<dbReference type="PROSITE" id="PS50109">
    <property type="entry name" value="HIS_KIN"/>
    <property type="match status" value="1"/>
</dbReference>
<keyword evidence="3" id="KW-0597">Phosphoprotein</keyword>
<dbReference type="PANTHER" id="PTHR41523:SF8">
    <property type="entry name" value="ETHYLENE RESPONSE SENSOR PROTEIN"/>
    <property type="match status" value="1"/>
</dbReference>
<name>A0A1H8BJV2_9SPHI</name>
<dbReference type="AlphaFoldDB" id="A0A1H8BJV2"/>
<keyword evidence="7" id="KW-0067">ATP-binding</keyword>
<comment type="catalytic activity">
    <reaction evidence="1">
        <text>ATP + protein L-histidine = ADP + protein N-phospho-L-histidine.</text>
        <dbReference type="EC" id="2.7.13.3"/>
    </reaction>
</comment>
<dbReference type="Proteomes" id="UP000198942">
    <property type="component" value="Unassembled WGS sequence"/>
</dbReference>
<evidence type="ECO:0000313" key="13">
    <source>
        <dbReference type="Proteomes" id="UP000198942"/>
    </source>
</evidence>
<dbReference type="OrthoDB" id="9767435at2"/>
<dbReference type="InterPro" id="IPR005467">
    <property type="entry name" value="His_kinase_dom"/>
</dbReference>
<evidence type="ECO:0000313" key="12">
    <source>
        <dbReference type="EMBL" id="SEM82338.1"/>
    </source>
</evidence>
<evidence type="ECO:0000256" key="4">
    <source>
        <dbReference type="ARBA" id="ARBA00022679"/>
    </source>
</evidence>
<dbReference type="EMBL" id="FOCL01000001">
    <property type="protein sequence ID" value="SEM82338.1"/>
    <property type="molecule type" value="Genomic_DNA"/>
</dbReference>
<dbReference type="InterPro" id="IPR011495">
    <property type="entry name" value="Sig_transdc_His_kin_sub2_dim/P"/>
</dbReference>
<keyword evidence="10" id="KW-0732">Signal</keyword>
<dbReference type="InterPro" id="IPR011990">
    <property type="entry name" value="TPR-like_helical_dom_sf"/>
</dbReference>
<keyword evidence="9" id="KW-0472">Membrane</keyword>
<evidence type="ECO:0000256" key="8">
    <source>
        <dbReference type="SAM" id="Coils"/>
    </source>
</evidence>
<evidence type="ECO:0000256" key="2">
    <source>
        <dbReference type="ARBA" id="ARBA00012438"/>
    </source>
</evidence>
<evidence type="ECO:0000256" key="5">
    <source>
        <dbReference type="ARBA" id="ARBA00022741"/>
    </source>
</evidence>
<feature type="chain" id="PRO_5011440081" description="histidine kinase" evidence="10">
    <location>
        <begin position="20"/>
        <end position="772"/>
    </location>
</feature>
<organism evidence="12 13">
    <name type="scientific">Mucilaginibacter gossypiicola</name>
    <dbReference type="NCBI Taxonomy" id="551995"/>
    <lineage>
        <taxon>Bacteria</taxon>
        <taxon>Pseudomonadati</taxon>
        <taxon>Bacteroidota</taxon>
        <taxon>Sphingobacteriia</taxon>
        <taxon>Sphingobacteriales</taxon>
        <taxon>Sphingobacteriaceae</taxon>
        <taxon>Mucilaginibacter</taxon>
    </lineage>
</organism>
<dbReference type="Pfam" id="PF13581">
    <property type="entry name" value="HATPase_c_2"/>
    <property type="match status" value="1"/>
</dbReference>
<dbReference type="RefSeq" id="WP_091208201.1">
    <property type="nucleotide sequence ID" value="NZ_FOCL01000001.1"/>
</dbReference>
<evidence type="ECO:0000256" key="1">
    <source>
        <dbReference type="ARBA" id="ARBA00000085"/>
    </source>
</evidence>
<evidence type="ECO:0000256" key="6">
    <source>
        <dbReference type="ARBA" id="ARBA00022777"/>
    </source>
</evidence>
<proteinExistence type="predicted"/>
<dbReference type="SUPFAM" id="SSF48452">
    <property type="entry name" value="TPR-like"/>
    <property type="match status" value="1"/>
</dbReference>
<keyword evidence="4" id="KW-0808">Transferase</keyword>
<evidence type="ECO:0000256" key="9">
    <source>
        <dbReference type="SAM" id="Phobius"/>
    </source>
</evidence>
<dbReference type="STRING" id="551995.SAMN05192574_101922"/>
<dbReference type="Pfam" id="PF07568">
    <property type="entry name" value="HisKA_2"/>
    <property type="match status" value="1"/>
</dbReference>
<dbReference type="GO" id="GO:0004673">
    <property type="term" value="F:protein histidine kinase activity"/>
    <property type="evidence" value="ECO:0007669"/>
    <property type="project" value="UniProtKB-EC"/>
</dbReference>
<dbReference type="GO" id="GO:0005524">
    <property type="term" value="F:ATP binding"/>
    <property type="evidence" value="ECO:0007669"/>
    <property type="project" value="UniProtKB-KW"/>
</dbReference>
<feature type="coiled-coil region" evidence="8">
    <location>
        <begin position="520"/>
        <end position="587"/>
    </location>
</feature>
<sequence>MKKCQLFILLLFFIKSSFAQTSNFDELPLPILRQKLALSKSDTTTVKLQLALGHLMLLKASTSANDIDSAKRFSTQASALSRRLGFQFGIINAMLLNTEILYSQKAPDNALMIAQNALAFSIKHRNSDGEARSYYLISRYYSTSNSLEKKLYYVNKAVTIFRKNRNSLWLSFMLTNNADLLFQGGRNSEGLKLLFEALNLGKAVSRRTVEGIYWNIGRVSMRTGDYANALKYNLLAIKTAKEVNDTTMQVAWIKHLVASTFIRLGDYKRAIPYSVEVMKMAKRFNAPFFTILESSSLAFEYIHLNRLAEALTVLNEIKSNAKSDDDRLSVNVDFLYSLIYAKKLSEAGVYVQEVKKILPLISKDNIAGILNAYNGLAYYYSETNQFNEVYRYSNLYTALAHQLSYIEDIDMAENRYYKLAIVNRDPNSVIGHFLKGQQFRDSVYNRVKAYQAFLLEMENETLAKNRHIDSLTLDAQIKEIKLKRNQLIQKVTIFGSVMLLIITGLIYSQYRLKQRSNTLLTQQKEEIDQKNSALQQLILDKNELLKDKDELLSEKELLFKEVNHRVKNNLQSVMLLLENQAATLEGDAFDAVNISRHRIYAMSLVHEKLIESSKLKSVNMGIYLPQLIEHIRESFQGAAQINFKTSVEELIIDVSLALPLALIVNEAVTNAFKYAFPNQKHGEIFIAFGKIKEQIRLEIADNGVGIDNPLKTKANGGTGFKLIRGLCEDIDAKITIKNASGTRIIIQCNNDQQQEEVNLELVLAHLPDLNTK</sequence>
<keyword evidence="8" id="KW-0175">Coiled coil</keyword>
<protein>
    <recommendedName>
        <fullName evidence="2">histidine kinase</fullName>
        <ecNumber evidence="2">2.7.13.3</ecNumber>
    </recommendedName>
</protein>
<dbReference type="SUPFAM" id="SSF55874">
    <property type="entry name" value="ATPase domain of HSP90 chaperone/DNA topoisomerase II/histidine kinase"/>
    <property type="match status" value="1"/>
</dbReference>
<dbReference type="EC" id="2.7.13.3" evidence="2"/>
<accession>A0A1H8BJV2</accession>
<dbReference type="PANTHER" id="PTHR41523">
    <property type="entry name" value="TWO-COMPONENT SYSTEM SENSOR PROTEIN"/>
    <property type="match status" value="1"/>
</dbReference>
<evidence type="ECO:0000256" key="10">
    <source>
        <dbReference type="SAM" id="SignalP"/>
    </source>
</evidence>
<feature type="transmembrane region" description="Helical" evidence="9">
    <location>
        <begin position="487"/>
        <end position="507"/>
    </location>
</feature>
<keyword evidence="13" id="KW-1185">Reference proteome</keyword>
<evidence type="ECO:0000256" key="3">
    <source>
        <dbReference type="ARBA" id="ARBA00022553"/>
    </source>
</evidence>
<dbReference type="Gene3D" id="1.25.40.10">
    <property type="entry name" value="Tetratricopeptide repeat domain"/>
    <property type="match status" value="2"/>
</dbReference>
<dbReference type="InterPro" id="IPR003594">
    <property type="entry name" value="HATPase_dom"/>
</dbReference>
<evidence type="ECO:0000259" key="11">
    <source>
        <dbReference type="PROSITE" id="PS50109"/>
    </source>
</evidence>
<dbReference type="Gene3D" id="3.30.565.10">
    <property type="entry name" value="Histidine kinase-like ATPase, C-terminal domain"/>
    <property type="match status" value="1"/>
</dbReference>
<feature type="signal peptide" evidence="10">
    <location>
        <begin position="1"/>
        <end position="19"/>
    </location>
</feature>
<dbReference type="InterPro" id="IPR036890">
    <property type="entry name" value="HATPase_C_sf"/>
</dbReference>
<keyword evidence="9" id="KW-0812">Transmembrane</keyword>
<keyword evidence="5" id="KW-0547">Nucleotide-binding</keyword>
<keyword evidence="6 12" id="KW-0418">Kinase</keyword>
<reference evidence="13" key="1">
    <citation type="submission" date="2016-10" db="EMBL/GenBank/DDBJ databases">
        <authorList>
            <person name="Varghese N."/>
            <person name="Submissions S."/>
        </authorList>
    </citation>
    <scope>NUCLEOTIDE SEQUENCE [LARGE SCALE GENOMIC DNA]</scope>
    <source>
        <strain evidence="13">Gh-48</strain>
    </source>
</reference>
<gene>
    <name evidence="12" type="ORF">SAMN05192574_101922</name>
</gene>